<evidence type="ECO:0000259" key="10">
    <source>
        <dbReference type="SMART" id="SM00481"/>
    </source>
</evidence>
<dbReference type="InterPro" id="IPR004365">
    <property type="entry name" value="NA-bd_OB_tRNA"/>
</dbReference>
<dbReference type="NCBIfam" id="TIGR00594">
    <property type="entry name" value="polc"/>
    <property type="match status" value="1"/>
</dbReference>
<keyword evidence="8" id="KW-0239">DNA-directed DNA polymerase</keyword>
<evidence type="ECO:0000256" key="7">
    <source>
        <dbReference type="ARBA" id="ARBA00022705"/>
    </source>
</evidence>
<keyword evidence="5" id="KW-0808">Transferase</keyword>
<comment type="caution">
    <text evidence="11">The sequence shown here is derived from an EMBL/GenBank/DDBJ whole genome shotgun (WGS) entry which is preliminary data.</text>
</comment>
<evidence type="ECO:0000313" key="12">
    <source>
        <dbReference type="Proteomes" id="UP000239352"/>
    </source>
</evidence>
<comment type="catalytic activity">
    <reaction evidence="9">
        <text>DNA(n) + a 2'-deoxyribonucleoside 5'-triphosphate = DNA(n+1) + diphosphate</text>
        <dbReference type="Rhea" id="RHEA:22508"/>
        <dbReference type="Rhea" id="RHEA-COMP:17339"/>
        <dbReference type="Rhea" id="RHEA-COMP:17340"/>
        <dbReference type="ChEBI" id="CHEBI:33019"/>
        <dbReference type="ChEBI" id="CHEBI:61560"/>
        <dbReference type="ChEBI" id="CHEBI:173112"/>
        <dbReference type="EC" id="2.7.7.7"/>
    </reaction>
</comment>
<evidence type="ECO:0000256" key="3">
    <source>
        <dbReference type="ARBA" id="ARBA00012417"/>
    </source>
</evidence>
<dbReference type="SUPFAM" id="SSF89550">
    <property type="entry name" value="PHP domain-like"/>
    <property type="match status" value="1"/>
</dbReference>
<dbReference type="Gene3D" id="1.10.10.1600">
    <property type="entry name" value="Bacterial DNA polymerase III alpha subunit, thumb domain"/>
    <property type="match status" value="1"/>
</dbReference>
<dbReference type="GO" id="GO:0003676">
    <property type="term" value="F:nucleic acid binding"/>
    <property type="evidence" value="ECO:0007669"/>
    <property type="project" value="InterPro"/>
</dbReference>
<dbReference type="InterPro" id="IPR041931">
    <property type="entry name" value="DNA_pol3_alpha_thumb_dom"/>
</dbReference>
<dbReference type="PANTHER" id="PTHR32294:SF0">
    <property type="entry name" value="DNA POLYMERASE III SUBUNIT ALPHA"/>
    <property type="match status" value="1"/>
</dbReference>
<dbReference type="InterPro" id="IPR016195">
    <property type="entry name" value="Pol/histidinol_Pase-like"/>
</dbReference>
<evidence type="ECO:0000256" key="9">
    <source>
        <dbReference type="ARBA" id="ARBA00049244"/>
    </source>
</evidence>
<dbReference type="InterPro" id="IPR004805">
    <property type="entry name" value="DnaE2/DnaE/PolC"/>
</dbReference>
<dbReference type="Pfam" id="PF17657">
    <property type="entry name" value="DNA_pol3_finger"/>
    <property type="match status" value="1"/>
</dbReference>
<evidence type="ECO:0000256" key="2">
    <source>
        <dbReference type="ARBA" id="ARBA00009496"/>
    </source>
</evidence>
<evidence type="ECO:0000313" key="11">
    <source>
        <dbReference type="EMBL" id="PRW62279.1"/>
    </source>
</evidence>
<evidence type="ECO:0000256" key="1">
    <source>
        <dbReference type="ARBA" id="ARBA00004496"/>
    </source>
</evidence>
<dbReference type="EMBL" id="PVSR01000036">
    <property type="protein sequence ID" value="PRW62279.1"/>
    <property type="molecule type" value="Genomic_DNA"/>
</dbReference>
<dbReference type="GO" id="GO:0005737">
    <property type="term" value="C:cytoplasm"/>
    <property type="evidence" value="ECO:0007669"/>
    <property type="project" value="UniProtKB-SubCell"/>
</dbReference>
<keyword evidence="12" id="KW-1185">Reference proteome</keyword>
<dbReference type="CDD" id="cd04485">
    <property type="entry name" value="DnaE_OBF"/>
    <property type="match status" value="1"/>
</dbReference>
<keyword evidence="7" id="KW-0235">DNA replication</keyword>
<evidence type="ECO:0000256" key="4">
    <source>
        <dbReference type="ARBA" id="ARBA00019114"/>
    </source>
</evidence>
<dbReference type="InterPro" id="IPR040982">
    <property type="entry name" value="DNA_pol3_finger"/>
</dbReference>
<reference evidence="11 12" key="1">
    <citation type="submission" date="2018-03" db="EMBL/GenBank/DDBJ databases">
        <title>Actinopolyspora mortivallis from Sahara, screening for active biomolecules.</title>
        <authorList>
            <person name="Selama O."/>
            <person name="Wellington E.M.H."/>
            <person name="Hacene H."/>
        </authorList>
    </citation>
    <scope>NUCLEOTIDE SEQUENCE [LARGE SCALE GENOMIC DNA]</scope>
    <source>
        <strain evidence="11 12">M5A</strain>
    </source>
</reference>
<comment type="similarity">
    <text evidence="2">Belongs to the DNA polymerase type-C family. DnaE subfamily.</text>
</comment>
<dbReference type="PANTHER" id="PTHR32294">
    <property type="entry name" value="DNA POLYMERASE III SUBUNIT ALPHA"/>
    <property type="match status" value="1"/>
</dbReference>
<dbReference type="GO" id="GO:0008408">
    <property type="term" value="F:3'-5' exonuclease activity"/>
    <property type="evidence" value="ECO:0007669"/>
    <property type="project" value="InterPro"/>
</dbReference>
<dbReference type="CDD" id="cd12113">
    <property type="entry name" value="PHP_PolIIIA_DnaE3"/>
    <property type="match status" value="1"/>
</dbReference>
<dbReference type="Proteomes" id="UP000239352">
    <property type="component" value="Unassembled WGS sequence"/>
</dbReference>
<dbReference type="InterPro" id="IPR029460">
    <property type="entry name" value="DNAPol_HHH"/>
</dbReference>
<dbReference type="Gene3D" id="1.10.150.870">
    <property type="match status" value="1"/>
</dbReference>
<comment type="subcellular location">
    <subcellularLocation>
        <location evidence="1">Cytoplasm</location>
    </subcellularLocation>
</comment>
<organism evidence="11 12">
    <name type="scientific">Actinopolyspora mortivallis</name>
    <dbReference type="NCBI Taxonomy" id="33906"/>
    <lineage>
        <taxon>Bacteria</taxon>
        <taxon>Bacillati</taxon>
        <taxon>Actinomycetota</taxon>
        <taxon>Actinomycetes</taxon>
        <taxon>Actinopolysporales</taxon>
        <taxon>Actinopolysporaceae</taxon>
        <taxon>Actinopolyspora</taxon>
    </lineage>
</organism>
<dbReference type="STRING" id="1050202.GCA_000384035_03795"/>
<evidence type="ECO:0000256" key="5">
    <source>
        <dbReference type="ARBA" id="ARBA00022679"/>
    </source>
</evidence>
<proteinExistence type="inferred from homology"/>
<feature type="domain" description="Polymerase/histidinol phosphatase N-terminal" evidence="10">
    <location>
        <begin position="6"/>
        <end position="73"/>
    </location>
</feature>
<dbReference type="NCBIfam" id="NF004226">
    <property type="entry name" value="PRK05673.1"/>
    <property type="match status" value="1"/>
</dbReference>
<dbReference type="InParanoid" id="A0A2T0GT49"/>
<dbReference type="InterPro" id="IPR003141">
    <property type="entry name" value="Pol/His_phosphatase_N"/>
</dbReference>
<dbReference type="Pfam" id="PF14579">
    <property type="entry name" value="HHH_6"/>
    <property type="match status" value="1"/>
</dbReference>
<gene>
    <name evidence="11" type="ORF">CEP50_16190</name>
</gene>
<name>A0A2T0GT49_ACTMO</name>
<evidence type="ECO:0000256" key="8">
    <source>
        <dbReference type="ARBA" id="ARBA00022932"/>
    </source>
</evidence>
<dbReference type="Pfam" id="PF07733">
    <property type="entry name" value="DNA_pol3_alpha"/>
    <property type="match status" value="1"/>
</dbReference>
<dbReference type="GO" id="GO:0003887">
    <property type="term" value="F:DNA-directed DNA polymerase activity"/>
    <property type="evidence" value="ECO:0007669"/>
    <property type="project" value="UniProtKB-KW"/>
</dbReference>
<dbReference type="InterPro" id="IPR011708">
    <property type="entry name" value="DNA_pol3_alpha_NTPase_dom"/>
</dbReference>
<keyword evidence="6" id="KW-0548">Nucleotidyltransferase</keyword>
<sequence length="1195" mass="131987">MPEQFAHLHVHTEYSMLDGAAKLDPLFAEAERLGQPAVAMTDHGNMFGAHDFYSRARKSNVKPIIGMEAYVAPASRYHKKPVFWGKARTNEDGESTETGGDVSGGGSYTHMTMWARNATGLRNLFRLSSLASFQGYYRKPRVDRELIAEHAEGIMATTGCPSGEVQTRLRLGQYREALQAASDYRDIFGEENFFLELMDHGLPIEKNVREDLLRIRSELGLTPVATNDSHYVTADQAESHGALLCVQTGKTLSDPKRFKFDSDDFYLKSAEEMREYWDKEVPGACDATLEIAERVESYEDVFAEKDRMPRVPLAPGQTEEEKLREEVEQYIPTRFPNGLTDEYRQRVEWELEVICGKGYASYFLVVGDLVRWAKSHGIRVGPGRGSATGALVSYILQIINLDPIEHSLIFERFLNPERDSPPDIDLDFDDRRRDEVMAYTRDTYGQENVAQVITFGMIKTKAALKDAARAHHGQPGFAIAEKMSKALPPPVSAKDIPLEGIVDPQHERYQEAAEIRSMIENDQEIAQIFNTARGLEGLIRNAGVHACAYILSSEPLLDVLPLWMREDGAIITGWDYPACEEIGLLKMDFLGLSTLTIIEDAIRAVQKNHGIEINLDTLGLDDPETYELLSRGDTLGVFQLDGGGMRTLLKAMSPSHFGDVSAALALYRPGPMAVNAHMAYAERSNGRATITPIHPELKDALDPILGESYHLLVYQEQVMAIAQQLAGYSLGEADLLRKAMGKKKPEVIAKESEKFLAGMKQKGFSDEAAQTLWDTILPFAGYAFNKSHTAGYAMVSYWTAYLKAHYPAEFMAAQLTANANDKDKSAVYLSECRRMNVRVLPPDVNESDVQFAAVNGNIRFGLGAVRNVGTGVARAIIDARREKGEYTSFADFLQKVPANVCQKRVVESLIKAGAFDSFGVPRQALVRVHEEAVDAVSGIKKHEAMGQFDLFGGGSSDDSAETSPLAHLTFDTQEWPRKQLLAFEREMLGLYVSAHPLDGAQGILRKHAPKPIATIKHEAPAEGEITLAGIISSVDRRVSKKTGEPWAIVTIEDLDASIEVLFFAKAYAAFGEELVTDAAVAVKGKVNWRDDIMSVFASGLTTLDISSAEYNPVDGELPFVLRADATKVDKETVAELRSALSAHRGETPVQVVIAGNRETRMELPEDYSVRISNTLLGELKGIRGVTVLDTTGVGV</sequence>
<protein>
    <recommendedName>
        <fullName evidence="4">DNA polymerase III subunit alpha</fullName>
        <ecNumber evidence="3">2.7.7.7</ecNumber>
    </recommendedName>
</protein>
<evidence type="ECO:0000256" key="6">
    <source>
        <dbReference type="ARBA" id="ARBA00022695"/>
    </source>
</evidence>
<dbReference type="AlphaFoldDB" id="A0A2T0GT49"/>
<dbReference type="Gene3D" id="3.20.20.140">
    <property type="entry name" value="Metal-dependent hydrolases"/>
    <property type="match status" value="1"/>
</dbReference>
<dbReference type="GO" id="GO:0006260">
    <property type="term" value="P:DNA replication"/>
    <property type="evidence" value="ECO:0007669"/>
    <property type="project" value="UniProtKB-KW"/>
</dbReference>
<dbReference type="Pfam" id="PF02811">
    <property type="entry name" value="PHP"/>
    <property type="match status" value="1"/>
</dbReference>
<accession>A0A2T0GT49</accession>
<dbReference type="EC" id="2.7.7.7" evidence="3"/>
<dbReference type="InterPro" id="IPR004013">
    <property type="entry name" value="PHP_dom"/>
</dbReference>
<dbReference type="SMART" id="SM00481">
    <property type="entry name" value="POLIIIAc"/>
    <property type="match status" value="1"/>
</dbReference>
<dbReference type="RefSeq" id="WP_106114790.1">
    <property type="nucleotide sequence ID" value="NZ_PVSR01000036.1"/>
</dbReference>
<dbReference type="FunCoup" id="A0A2T0GT49">
    <property type="interactions" value="40"/>
</dbReference>
<dbReference type="Pfam" id="PF01336">
    <property type="entry name" value="tRNA_anti-codon"/>
    <property type="match status" value="1"/>
</dbReference>